<evidence type="ECO:0000313" key="3">
    <source>
        <dbReference type="Proteomes" id="UP000799640"/>
    </source>
</evidence>
<gene>
    <name evidence="2" type="ORF">EJ06DRAFT_223821</name>
</gene>
<accession>A0A6G1HL35</accession>
<sequence>MKSMYQLLSVLALALFSHMCSAQLIAPNIFPPPSTTTLGSSTLQTVASAQNAPQMASPRQDCSAPYILGMPSPRPVQMRTCRQRQQFVRHTSWVNCGGCPAKTASPPLVTAASGFGGHFGPGPVVMQDCATVEAPVTVTEVLCMVPS</sequence>
<dbReference type="Proteomes" id="UP000799640">
    <property type="component" value="Unassembled WGS sequence"/>
</dbReference>
<dbReference type="AlphaFoldDB" id="A0A6G1HL35"/>
<organism evidence="2 3">
    <name type="scientific">Trichodelitschia bisporula</name>
    <dbReference type="NCBI Taxonomy" id="703511"/>
    <lineage>
        <taxon>Eukaryota</taxon>
        <taxon>Fungi</taxon>
        <taxon>Dikarya</taxon>
        <taxon>Ascomycota</taxon>
        <taxon>Pezizomycotina</taxon>
        <taxon>Dothideomycetes</taxon>
        <taxon>Dothideomycetes incertae sedis</taxon>
        <taxon>Phaeotrichales</taxon>
        <taxon>Phaeotrichaceae</taxon>
        <taxon>Trichodelitschia</taxon>
    </lineage>
</organism>
<evidence type="ECO:0000313" key="2">
    <source>
        <dbReference type="EMBL" id="KAF2396547.1"/>
    </source>
</evidence>
<proteinExistence type="predicted"/>
<keyword evidence="1" id="KW-0732">Signal</keyword>
<feature type="signal peptide" evidence="1">
    <location>
        <begin position="1"/>
        <end position="22"/>
    </location>
</feature>
<evidence type="ECO:0000256" key="1">
    <source>
        <dbReference type="SAM" id="SignalP"/>
    </source>
</evidence>
<keyword evidence="3" id="KW-1185">Reference proteome</keyword>
<name>A0A6G1HL35_9PEZI</name>
<protein>
    <submittedName>
        <fullName evidence="2">Uncharacterized protein</fullName>
    </submittedName>
</protein>
<dbReference type="EMBL" id="ML996706">
    <property type="protein sequence ID" value="KAF2396547.1"/>
    <property type="molecule type" value="Genomic_DNA"/>
</dbReference>
<feature type="chain" id="PRO_5026027423" evidence="1">
    <location>
        <begin position="23"/>
        <end position="147"/>
    </location>
</feature>
<reference evidence="2" key="1">
    <citation type="journal article" date="2020" name="Stud. Mycol.">
        <title>101 Dothideomycetes genomes: a test case for predicting lifestyles and emergence of pathogens.</title>
        <authorList>
            <person name="Haridas S."/>
            <person name="Albert R."/>
            <person name="Binder M."/>
            <person name="Bloem J."/>
            <person name="Labutti K."/>
            <person name="Salamov A."/>
            <person name="Andreopoulos B."/>
            <person name="Baker S."/>
            <person name="Barry K."/>
            <person name="Bills G."/>
            <person name="Bluhm B."/>
            <person name="Cannon C."/>
            <person name="Castanera R."/>
            <person name="Culley D."/>
            <person name="Daum C."/>
            <person name="Ezra D."/>
            <person name="Gonzalez J."/>
            <person name="Henrissat B."/>
            <person name="Kuo A."/>
            <person name="Liang C."/>
            <person name="Lipzen A."/>
            <person name="Lutzoni F."/>
            <person name="Magnuson J."/>
            <person name="Mondo S."/>
            <person name="Nolan M."/>
            <person name="Ohm R."/>
            <person name="Pangilinan J."/>
            <person name="Park H.-J."/>
            <person name="Ramirez L."/>
            <person name="Alfaro M."/>
            <person name="Sun H."/>
            <person name="Tritt A."/>
            <person name="Yoshinaga Y."/>
            <person name="Zwiers L.-H."/>
            <person name="Turgeon B."/>
            <person name="Goodwin S."/>
            <person name="Spatafora J."/>
            <person name="Crous P."/>
            <person name="Grigoriev I."/>
        </authorList>
    </citation>
    <scope>NUCLEOTIDE SEQUENCE</scope>
    <source>
        <strain evidence="2">CBS 262.69</strain>
    </source>
</reference>